<dbReference type="RefSeq" id="WP_273189014.1">
    <property type="nucleotide sequence ID" value="NZ_DYUZ01000009.1"/>
</dbReference>
<dbReference type="InterPro" id="IPR050534">
    <property type="entry name" value="Coronavir_polyprotein_1ab"/>
</dbReference>
<keyword evidence="4" id="KW-0067">ATP-binding</keyword>
<dbReference type="InterPro" id="IPR027417">
    <property type="entry name" value="P-loop_NTPase"/>
</dbReference>
<reference evidence="7" key="1">
    <citation type="journal article" date="2021" name="PeerJ">
        <title>Extensive microbial diversity within the chicken gut microbiome revealed by metagenomics and culture.</title>
        <authorList>
            <person name="Gilroy R."/>
            <person name="Ravi A."/>
            <person name="Getino M."/>
            <person name="Pursley I."/>
            <person name="Horton D.L."/>
            <person name="Alikhan N.F."/>
            <person name="Baker D."/>
            <person name="Gharbi K."/>
            <person name="Hall N."/>
            <person name="Watson M."/>
            <person name="Adriaenssens E.M."/>
            <person name="Foster-Nyarko E."/>
            <person name="Jarju S."/>
            <person name="Secka A."/>
            <person name="Antonio M."/>
            <person name="Oren A."/>
            <person name="Chaudhuri R.R."/>
            <person name="La Ragione R."/>
            <person name="Hildebrand F."/>
            <person name="Pallen M.J."/>
        </authorList>
    </citation>
    <scope>NUCLEOTIDE SEQUENCE</scope>
    <source>
        <strain evidence="7">ChiHjej13B12-9602</strain>
    </source>
</reference>
<dbReference type="SUPFAM" id="SSF52540">
    <property type="entry name" value="P-loop containing nucleoside triphosphate hydrolases"/>
    <property type="match status" value="1"/>
</dbReference>
<comment type="caution">
    <text evidence="7">The sequence shown here is derived from an EMBL/GenBank/DDBJ whole genome shotgun (WGS) entry which is preliminary data.</text>
</comment>
<feature type="region of interest" description="Disordered" evidence="5">
    <location>
        <begin position="444"/>
        <end position="469"/>
    </location>
</feature>
<dbReference type="Pfam" id="PF13245">
    <property type="entry name" value="AAA_19"/>
    <property type="match status" value="1"/>
</dbReference>
<dbReference type="Gene3D" id="3.40.50.300">
    <property type="entry name" value="P-loop containing nucleotide triphosphate hydrolases"/>
    <property type="match status" value="3"/>
</dbReference>
<dbReference type="GO" id="GO:0005524">
    <property type="term" value="F:ATP binding"/>
    <property type="evidence" value="ECO:0007669"/>
    <property type="project" value="UniProtKB-KW"/>
</dbReference>
<protein>
    <submittedName>
        <fullName evidence="7">AAA family ATPase</fullName>
    </submittedName>
</protein>
<dbReference type="AlphaFoldDB" id="A0A921IVD4"/>
<evidence type="ECO:0000313" key="7">
    <source>
        <dbReference type="EMBL" id="HJG36697.1"/>
    </source>
</evidence>
<dbReference type="EMBL" id="DYUZ01000009">
    <property type="protein sequence ID" value="HJG36697.1"/>
    <property type="molecule type" value="Genomic_DNA"/>
</dbReference>
<keyword evidence="2" id="KW-0378">Hydrolase</keyword>
<dbReference type="PANTHER" id="PTHR43788:SF8">
    <property type="entry name" value="DNA-BINDING PROTEIN SMUBP-2"/>
    <property type="match status" value="1"/>
</dbReference>
<evidence type="ECO:0000256" key="1">
    <source>
        <dbReference type="ARBA" id="ARBA00022741"/>
    </source>
</evidence>
<evidence type="ECO:0000259" key="6">
    <source>
        <dbReference type="Pfam" id="PF13087"/>
    </source>
</evidence>
<sequence>MEEQMIPGVLDPQAVLDRYAVYAEVTGRERDRRNPEDSDEHPMYQQAAYSLAWFYQNLADAGSLNTVARAFLGIDEARRQLAFGSADEPTFSSALLESKFPLNASQRQAIARALASDVSLIQGPPGTGKTEVILNLASCIIARGMNVAVVANNRKAIDNISDKIDAWRSLGEGAGANRRRLAASYARLGGKPLRRQWAIDHLDDPDAIRFCTGAMKYDGVKLDSDAFSRHGTKGWEPRVHAEAFLARYPFIASTVHSLKKCFADGGTFQFDYLIMDEASQCNPLLGLVAMSSAKHVVLVGDVEQLPPIYSDETDGVVAAEMAERGLSMIEDPRFSMRDEERDSGLSVIVATERSLSGLPAPRTFLDEHYRCHPGIIGFCSRFVYEPGGNVLKIKTPRYDADVAVPIRVRWFEGKYCERYVPQSIVDGKLVPTWTIASKAAAPREDSSVGSGSAGQTAAAPHVEAERFPSKLSRTNNRQIEIFMREELPLLLERYERGEKPSVCVLSPYRGVLAALRNRLELDGRLDAAAMDSTATGSDERAGEDPSVPRIPMFTIHKSQGQEFDIVYLLPGEDGSWEWPWTEAKSLINVAVSRAKCELVIIASTTLMSEETQAPLVGERRVISPSENMKDELSDEERAKRGERERFLQKLIDYVRDANDPARSDESKTCGFPASGYAFGFHRARMSSVFDSVPVLCAEKGEPASAPERAVENALAAVRLGERGLKFACNVPLSSLITAELLRERWEALPEGARPDVPIEQMEEFLGAASHFDFVVYEAKSGRVELAIEVDGAQHRAPMGKIEEREMQGALRGLARRQARDRIKDAIAFTMGARVLADNSAEALASAEMPDIPSFTLLRLPADGTSAYEFRAIRARDGIGKRERGSSDFVTVEDLLEDQASLGAAVAAERALTVPEGMSESTASLPKGKVISSHIRRWAKESASEAELFAHLTPAKANLILHDSGFLKGKPGDWHVTERGEQAGIEECKEWIDDKKKGASVRTVIRYSDEAAEAVRPVLVEALRP</sequence>
<evidence type="ECO:0000256" key="4">
    <source>
        <dbReference type="ARBA" id="ARBA00022840"/>
    </source>
</evidence>
<feature type="domain" description="DNA2/NAM7 helicase-like C-terminal" evidence="6">
    <location>
        <begin position="359"/>
        <end position="603"/>
    </location>
</feature>
<dbReference type="Proteomes" id="UP000753256">
    <property type="component" value="Unassembled WGS sequence"/>
</dbReference>
<evidence type="ECO:0000256" key="3">
    <source>
        <dbReference type="ARBA" id="ARBA00022806"/>
    </source>
</evidence>
<evidence type="ECO:0000256" key="5">
    <source>
        <dbReference type="SAM" id="MobiDB-lite"/>
    </source>
</evidence>
<keyword evidence="3" id="KW-0347">Helicase</keyword>
<keyword evidence="1" id="KW-0547">Nucleotide-binding</keyword>
<dbReference type="GO" id="GO:0016787">
    <property type="term" value="F:hydrolase activity"/>
    <property type="evidence" value="ECO:0007669"/>
    <property type="project" value="UniProtKB-KW"/>
</dbReference>
<reference evidence="7" key="2">
    <citation type="submission" date="2021-09" db="EMBL/GenBank/DDBJ databases">
        <authorList>
            <person name="Gilroy R."/>
        </authorList>
    </citation>
    <scope>NUCLEOTIDE SEQUENCE</scope>
    <source>
        <strain evidence="7">ChiHjej13B12-9602</strain>
    </source>
</reference>
<evidence type="ECO:0000313" key="8">
    <source>
        <dbReference type="Proteomes" id="UP000753256"/>
    </source>
</evidence>
<gene>
    <name evidence="7" type="ORF">K8V70_02370</name>
</gene>
<dbReference type="PANTHER" id="PTHR43788">
    <property type="entry name" value="DNA2/NAM7 HELICASE FAMILY MEMBER"/>
    <property type="match status" value="1"/>
</dbReference>
<organism evidence="7 8">
    <name type="scientific">Enorma phocaeensis</name>
    <dbReference type="NCBI Taxonomy" id="1871019"/>
    <lineage>
        <taxon>Bacteria</taxon>
        <taxon>Bacillati</taxon>
        <taxon>Actinomycetota</taxon>
        <taxon>Coriobacteriia</taxon>
        <taxon>Coriobacteriales</taxon>
        <taxon>Coriobacteriaceae</taxon>
        <taxon>Enorma</taxon>
    </lineage>
</organism>
<proteinExistence type="predicted"/>
<dbReference type="Pfam" id="PF13087">
    <property type="entry name" value="AAA_12"/>
    <property type="match status" value="1"/>
</dbReference>
<name>A0A921IVD4_9ACTN</name>
<dbReference type="GO" id="GO:0043139">
    <property type="term" value="F:5'-3' DNA helicase activity"/>
    <property type="evidence" value="ECO:0007669"/>
    <property type="project" value="TreeGrafter"/>
</dbReference>
<accession>A0A921IVD4</accession>
<evidence type="ECO:0000256" key="2">
    <source>
        <dbReference type="ARBA" id="ARBA00022801"/>
    </source>
</evidence>
<dbReference type="InterPro" id="IPR041679">
    <property type="entry name" value="DNA2/NAM7-like_C"/>
</dbReference>